<evidence type="ECO:0000313" key="7">
    <source>
        <dbReference type="Proteomes" id="UP001141806"/>
    </source>
</evidence>
<accession>A0A9Q0KIS6</accession>
<dbReference type="PANTHER" id="PTHR33021">
    <property type="entry name" value="BLUE COPPER PROTEIN"/>
    <property type="match status" value="1"/>
</dbReference>
<dbReference type="InterPro" id="IPR039391">
    <property type="entry name" value="Phytocyanin-like"/>
</dbReference>
<evidence type="ECO:0000256" key="1">
    <source>
        <dbReference type="ARBA" id="ARBA00023157"/>
    </source>
</evidence>
<keyword evidence="2" id="KW-0325">Glycoprotein</keyword>
<dbReference type="GO" id="GO:0005886">
    <property type="term" value="C:plasma membrane"/>
    <property type="evidence" value="ECO:0007669"/>
    <property type="project" value="TreeGrafter"/>
</dbReference>
<evidence type="ECO:0000256" key="4">
    <source>
        <dbReference type="SAM" id="SignalP"/>
    </source>
</evidence>
<comment type="caution">
    <text evidence="6">The sequence shown here is derived from an EMBL/GenBank/DDBJ whole genome shotgun (WGS) entry which is preliminary data.</text>
</comment>
<organism evidence="6 7">
    <name type="scientific">Protea cynaroides</name>
    <dbReference type="NCBI Taxonomy" id="273540"/>
    <lineage>
        <taxon>Eukaryota</taxon>
        <taxon>Viridiplantae</taxon>
        <taxon>Streptophyta</taxon>
        <taxon>Embryophyta</taxon>
        <taxon>Tracheophyta</taxon>
        <taxon>Spermatophyta</taxon>
        <taxon>Magnoliopsida</taxon>
        <taxon>Proteales</taxon>
        <taxon>Proteaceae</taxon>
        <taxon>Protea</taxon>
    </lineage>
</organism>
<dbReference type="Pfam" id="PF02298">
    <property type="entry name" value="Cu_bind_like"/>
    <property type="match status" value="1"/>
</dbReference>
<dbReference type="AlphaFoldDB" id="A0A9Q0KIS6"/>
<keyword evidence="3" id="KW-0472">Membrane</keyword>
<dbReference type="EMBL" id="JAMYWD010000005">
    <property type="protein sequence ID" value="KAJ4971004.1"/>
    <property type="molecule type" value="Genomic_DNA"/>
</dbReference>
<reference evidence="6" key="1">
    <citation type="journal article" date="2023" name="Plant J.">
        <title>The genome of the king protea, Protea cynaroides.</title>
        <authorList>
            <person name="Chang J."/>
            <person name="Duong T.A."/>
            <person name="Schoeman C."/>
            <person name="Ma X."/>
            <person name="Roodt D."/>
            <person name="Barker N."/>
            <person name="Li Z."/>
            <person name="Van de Peer Y."/>
            <person name="Mizrachi E."/>
        </authorList>
    </citation>
    <scope>NUCLEOTIDE SEQUENCE</scope>
    <source>
        <tissue evidence="6">Young leaves</tissue>
    </source>
</reference>
<dbReference type="InterPro" id="IPR008972">
    <property type="entry name" value="Cupredoxin"/>
</dbReference>
<dbReference type="InterPro" id="IPR003245">
    <property type="entry name" value="Phytocyanin_dom"/>
</dbReference>
<evidence type="ECO:0000259" key="5">
    <source>
        <dbReference type="PROSITE" id="PS51485"/>
    </source>
</evidence>
<evidence type="ECO:0000256" key="3">
    <source>
        <dbReference type="SAM" id="Phobius"/>
    </source>
</evidence>
<dbReference type="PROSITE" id="PS51485">
    <property type="entry name" value="PHYTOCYANIN"/>
    <property type="match status" value="1"/>
</dbReference>
<evidence type="ECO:0000256" key="2">
    <source>
        <dbReference type="ARBA" id="ARBA00023180"/>
    </source>
</evidence>
<proteinExistence type="predicted"/>
<dbReference type="GO" id="GO:0009055">
    <property type="term" value="F:electron transfer activity"/>
    <property type="evidence" value="ECO:0007669"/>
    <property type="project" value="InterPro"/>
</dbReference>
<dbReference type="OrthoDB" id="2015260at2759"/>
<keyword evidence="3" id="KW-1133">Transmembrane helix</keyword>
<keyword evidence="7" id="KW-1185">Reference proteome</keyword>
<keyword evidence="1" id="KW-1015">Disulfide bond</keyword>
<keyword evidence="4" id="KW-0732">Signal</keyword>
<keyword evidence="3" id="KW-0812">Transmembrane</keyword>
<name>A0A9Q0KIS6_9MAGN</name>
<feature type="domain" description="Phytocyanin" evidence="5">
    <location>
        <begin position="25"/>
        <end position="126"/>
    </location>
</feature>
<dbReference type="SUPFAM" id="SSF49503">
    <property type="entry name" value="Cupredoxins"/>
    <property type="match status" value="1"/>
</dbReference>
<dbReference type="Gene3D" id="2.60.40.420">
    <property type="entry name" value="Cupredoxins - blue copper proteins"/>
    <property type="match status" value="1"/>
</dbReference>
<evidence type="ECO:0000313" key="6">
    <source>
        <dbReference type="EMBL" id="KAJ4971004.1"/>
    </source>
</evidence>
<feature type="signal peptide" evidence="4">
    <location>
        <begin position="1"/>
        <end position="24"/>
    </location>
</feature>
<feature type="transmembrane region" description="Helical" evidence="3">
    <location>
        <begin position="179"/>
        <end position="199"/>
    </location>
</feature>
<protein>
    <recommendedName>
        <fullName evidence="5">Phytocyanin domain-containing protein</fullName>
    </recommendedName>
</protein>
<dbReference type="Proteomes" id="UP001141806">
    <property type="component" value="Unassembled WGS sequence"/>
</dbReference>
<feature type="chain" id="PRO_5040107536" description="Phytocyanin domain-containing protein" evidence="4">
    <location>
        <begin position="25"/>
        <end position="200"/>
    </location>
</feature>
<dbReference type="FunFam" id="2.60.40.420:FF:000034">
    <property type="entry name" value="Cupredoxin superfamily protein"/>
    <property type="match status" value="1"/>
</dbReference>
<dbReference type="PANTHER" id="PTHR33021:SF288">
    <property type="entry name" value="OS03G0648500 PROTEIN"/>
    <property type="match status" value="1"/>
</dbReference>
<sequence length="200" mass="22314">MDLQNCRFVIMVTMWCWWLPWADGLQHRVGDSIWSIPLTEDFYTNWSSTQSFQIGDTLVFEFQSDFHNVIQVSRREYQGCTADNPFQSFQVGPVTVPLVEEGVYYFICSVANYCVLGQKVSVAVHRCSAVPPSLPPSPSPPLLPPSSLRPAVVTSVITENLTRESSVLLLSKRSSGGSVLVIVLGYVFLICVVVFSFLLL</sequence>
<gene>
    <name evidence="6" type="ORF">NE237_004103</name>
</gene>